<keyword evidence="2" id="KW-1185">Reference proteome</keyword>
<evidence type="ECO:0000313" key="2">
    <source>
        <dbReference type="Proteomes" id="UP000886653"/>
    </source>
</evidence>
<sequence length="99" mass="11298">MSVTYLELQCKTLNWTSHLLYLDTSIPCPQSPCTTHTWMIDLINITEHHQLIFEEAFLFTPLELMANKCSSCFGPCLGKHKSSENEPYTMIGMDGNLQN</sequence>
<comment type="caution">
    <text evidence="1">The sequence shown here is derived from an EMBL/GenBank/DDBJ whole genome shotgun (WGS) entry which is preliminary data.</text>
</comment>
<reference evidence="1" key="1">
    <citation type="submission" date="2013-11" db="EMBL/GenBank/DDBJ databases">
        <title>Genome sequence of the fusiform rust pathogen reveals effectors for host alternation and coevolution with pine.</title>
        <authorList>
            <consortium name="DOE Joint Genome Institute"/>
            <person name="Smith K."/>
            <person name="Pendleton A."/>
            <person name="Kubisiak T."/>
            <person name="Anderson C."/>
            <person name="Salamov A."/>
            <person name="Aerts A."/>
            <person name="Riley R."/>
            <person name="Clum A."/>
            <person name="Lindquist E."/>
            <person name="Ence D."/>
            <person name="Campbell M."/>
            <person name="Kronenberg Z."/>
            <person name="Feau N."/>
            <person name="Dhillon B."/>
            <person name="Hamelin R."/>
            <person name="Burleigh J."/>
            <person name="Smith J."/>
            <person name="Yandell M."/>
            <person name="Nelson C."/>
            <person name="Grigoriev I."/>
            <person name="Davis J."/>
        </authorList>
    </citation>
    <scope>NUCLEOTIDE SEQUENCE</scope>
    <source>
        <strain evidence="1">G11</strain>
    </source>
</reference>
<name>A0A9P6TGQ6_9BASI</name>
<gene>
    <name evidence="1" type="ORF">CROQUDRAFT_37443</name>
</gene>
<organism evidence="1 2">
    <name type="scientific">Cronartium quercuum f. sp. fusiforme G11</name>
    <dbReference type="NCBI Taxonomy" id="708437"/>
    <lineage>
        <taxon>Eukaryota</taxon>
        <taxon>Fungi</taxon>
        <taxon>Dikarya</taxon>
        <taxon>Basidiomycota</taxon>
        <taxon>Pucciniomycotina</taxon>
        <taxon>Pucciniomycetes</taxon>
        <taxon>Pucciniales</taxon>
        <taxon>Coleosporiaceae</taxon>
        <taxon>Cronartium</taxon>
    </lineage>
</organism>
<dbReference type="Proteomes" id="UP000886653">
    <property type="component" value="Unassembled WGS sequence"/>
</dbReference>
<dbReference type="EMBL" id="MU167216">
    <property type="protein sequence ID" value="KAG0150985.1"/>
    <property type="molecule type" value="Genomic_DNA"/>
</dbReference>
<evidence type="ECO:0000313" key="1">
    <source>
        <dbReference type="EMBL" id="KAG0150985.1"/>
    </source>
</evidence>
<accession>A0A9P6TGQ6</accession>
<protein>
    <submittedName>
        <fullName evidence="1">Uncharacterized protein</fullName>
    </submittedName>
</protein>
<dbReference type="AlphaFoldDB" id="A0A9P6TGQ6"/>
<proteinExistence type="predicted"/>